<dbReference type="NCBIfam" id="TIGR04393">
    <property type="entry name" value="rpt_T5SS_PEPC"/>
    <property type="match status" value="6"/>
</dbReference>
<dbReference type="PROSITE" id="PS51208">
    <property type="entry name" value="AUTOTRANSPORTER"/>
    <property type="match status" value="1"/>
</dbReference>
<dbReference type="Proteomes" id="UP000680706">
    <property type="component" value="Plasmid pAb134-04"/>
</dbReference>
<evidence type="ECO:0000313" key="3">
    <source>
        <dbReference type="Proteomes" id="UP000680706"/>
    </source>
</evidence>
<dbReference type="NCBIfam" id="TIGR01414">
    <property type="entry name" value="autotrans_barl"/>
    <property type="match status" value="1"/>
</dbReference>
<dbReference type="InterPro" id="IPR030895">
    <property type="entry name" value="T5SS_PEPC_rpt"/>
</dbReference>
<dbReference type="EMBL" id="CP074130">
    <property type="protein sequence ID" value="QUS59157.1"/>
    <property type="molecule type" value="Genomic_DNA"/>
</dbReference>
<accession>A0ABX8AWW9</accession>
<name>A0ABX8AWW9_9HYPH</name>
<proteinExistence type="predicted"/>
<evidence type="ECO:0000259" key="1">
    <source>
        <dbReference type="PROSITE" id="PS51208"/>
    </source>
</evidence>
<feature type="domain" description="Autotransporter" evidence="1">
    <location>
        <begin position="694"/>
        <end position="967"/>
    </location>
</feature>
<reference evidence="2 3" key="1">
    <citation type="journal article" date="2021" name="Angew. Chem. Int. Ed. Engl.">
        <title>A novel family of nonribosomal peptides modulate collective behavior in Pseudovibrio bacteria isolated from marine sponges.</title>
        <authorList>
            <person name="Ioca L.P."/>
            <person name="Dai Y."/>
            <person name="Kunakom S."/>
            <person name="Diaz-Espinosa J."/>
            <person name="Krunic A."/>
            <person name="Crnkovic C.M."/>
            <person name="Orjala J."/>
            <person name="Sanchez L.M."/>
            <person name="Ferreira A.G."/>
            <person name="Berlinck R.G.S."/>
            <person name="Eustaquio A.S."/>
        </authorList>
    </citation>
    <scope>NUCLEOTIDE SEQUENCE [LARGE SCALE GENOMIC DNA]</scope>
    <source>
        <strain evidence="2 3">Ab134</strain>
        <plasmid evidence="2 3">pAb134-04</plasmid>
    </source>
</reference>
<dbReference type="SUPFAM" id="SSF51126">
    <property type="entry name" value="Pectin lyase-like"/>
    <property type="match status" value="1"/>
</dbReference>
<dbReference type="InterPro" id="IPR036709">
    <property type="entry name" value="Autotransporte_beta_dom_sf"/>
</dbReference>
<dbReference type="Gene3D" id="2.40.128.130">
    <property type="entry name" value="Autotransporter beta-domain"/>
    <property type="match status" value="1"/>
</dbReference>
<sequence length="967" mass="97877">MTKVAGVTASRAPYVAAALIASGPLMLSGATDAFGQAWEGNHSTDWFTEDNWSSDIIPNGAQSVYINTTAPNPTAVTNKTTNGTARAQQLIVGFDGDGTLTVSDGGAVSNLGSDIGFNSGSSGTVEVTGTESTWENSVYLNIGYDGDGTLTVSDGGVVNSKFSNIAFGSPSTGTVEVTGTGSTWNNSRSLYVGDAGNGSLTVSDGGAVNNGSGRIGNFNGSTGTVEVTGTGSTWDSSGSLYVGYRGDGTLTVSDGGAVSSANGYIGFSSGSTGAVEVAGTGSTWENSGTLYVGTSGGGTLTVSDGGAVSNATGYIGAGSGSTGTVEVIGTGSTWENSGWLFVGHDGDGTLTISEEATVSASEAVVLGSYSTGSGVLNIGAGSGETAAAAGTLDASTVEFGDGTATLVFNHTGETGAYQFDADLSSTGSGTHSIVHVSGWTDLSGDSANFTGTTEVNGGTLSVSGALGGLLNINSGGTLAGTGTLSGPLIVNSGGTVAPGNSIGTLMTTDTVTFETGSTYQVEIDEAGNSDLIATTSTATINGGTVAVSGELGSNTTYTILTAEDGVTGEFDALDTAFVDNTLSYDANAVYLTSTHVVDFCEYAGTANQTAVACIGLDSLDTSHDLAQAVLALTTAEEARAAYDALSGEIHPSLKGALVDNSQRNIAAVNRRLLTIFPDHDEMASTVTHSDVSTPAENANGFWAEGYGVWSSSDATENTAKLDNTVGGLVYGLDRQVGDNWRLGALGGHSRTAVKQSARQSSGSVDTWSLGLYGGGEAGASVLNFGAIYNWHSVETERKVSFTGFSNDLSAKYDAQSWQLFGEASHRMQASKLMLEPFAGVSHISLETNGFSESGGSAALTAASTTQNTTFTMLGVRSTFQVLDGLNARGMVGWRHAFGDTNPSTVFAFSGSDPFTVTGAPIAEDAFVTELALESKLSDTAFLAASYNGQYGDGITANGFNLKFRTKF</sequence>
<dbReference type="Pfam" id="PF03797">
    <property type="entry name" value="Autotransporter"/>
    <property type="match status" value="1"/>
</dbReference>
<dbReference type="InterPro" id="IPR005546">
    <property type="entry name" value="Autotransporte_beta"/>
</dbReference>
<keyword evidence="3" id="KW-1185">Reference proteome</keyword>
<dbReference type="InterPro" id="IPR006315">
    <property type="entry name" value="OM_autotransptr_brl_dom"/>
</dbReference>
<protein>
    <submittedName>
        <fullName evidence="2">Autotransporter domain-containing protein</fullName>
    </submittedName>
</protein>
<gene>
    <name evidence="2" type="ORF">KGB56_26550</name>
</gene>
<geneLocation type="plasmid" evidence="2 3">
    <name>pAb134-04</name>
</geneLocation>
<dbReference type="SUPFAM" id="SSF103515">
    <property type="entry name" value="Autotransporter"/>
    <property type="match status" value="1"/>
</dbReference>
<evidence type="ECO:0000313" key="2">
    <source>
        <dbReference type="EMBL" id="QUS59157.1"/>
    </source>
</evidence>
<dbReference type="InterPro" id="IPR011050">
    <property type="entry name" value="Pectin_lyase_fold/virulence"/>
</dbReference>
<dbReference type="SMART" id="SM00869">
    <property type="entry name" value="Autotransporter"/>
    <property type="match status" value="1"/>
</dbReference>
<organism evidence="2 3">
    <name type="scientific">Pseudovibrio brasiliensis</name>
    <dbReference type="NCBI Taxonomy" id="1898042"/>
    <lineage>
        <taxon>Bacteria</taxon>
        <taxon>Pseudomonadati</taxon>
        <taxon>Pseudomonadota</taxon>
        <taxon>Alphaproteobacteria</taxon>
        <taxon>Hyphomicrobiales</taxon>
        <taxon>Stappiaceae</taxon>
        <taxon>Pseudovibrio</taxon>
    </lineage>
</organism>
<keyword evidence="2" id="KW-0614">Plasmid</keyword>
<dbReference type="RefSeq" id="WP_211915165.1">
    <property type="nucleotide sequence ID" value="NZ_CP074130.1"/>
</dbReference>